<keyword evidence="5" id="KW-1185">Reference proteome</keyword>
<evidence type="ECO:0000259" key="3">
    <source>
        <dbReference type="PROSITE" id="PS51186"/>
    </source>
</evidence>
<gene>
    <name evidence="4" type="ORF">H7U19_14140</name>
</gene>
<dbReference type="Pfam" id="PF00583">
    <property type="entry name" value="Acetyltransf_1"/>
    <property type="match status" value="1"/>
</dbReference>
<accession>A0A923HFZ0</accession>
<evidence type="ECO:0000313" key="5">
    <source>
        <dbReference type="Proteomes" id="UP000656244"/>
    </source>
</evidence>
<dbReference type="InterPro" id="IPR016181">
    <property type="entry name" value="Acyl_CoA_acyltransferase"/>
</dbReference>
<name>A0A923HFZ0_9FLAO</name>
<feature type="domain" description="N-acetyltransferase" evidence="3">
    <location>
        <begin position="2"/>
        <end position="150"/>
    </location>
</feature>
<organism evidence="4 5">
    <name type="scientific">Hyunsoonleella aquatilis</name>
    <dbReference type="NCBI Taxonomy" id="2762758"/>
    <lineage>
        <taxon>Bacteria</taxon>
        <taxon>Pseudomonadati</taxon>
        <taxon>Bacteroidota</taxon>
        <taxon>Flavobacteriia</taxon>
        <taxon>Flavobacteriales</taxon>
        <taxon>Flavobacteriaceae</taxon>
    </lineage>
</organism>
<dbReference type="Proteomes" id="UP000656244">
    <property type="component" value="Unassembled WGS sequence"/>
</dbReference>
<dbReference type="CDD" id="cd04301">
    <property type="entry name" value="NAT_SF"/>
    <property type="match status" value="1"/>
</dbReference>
<dbReference type="GO" id="GO:0016747">
    <property type="term" value="F:acyltransferase activity, transferring groups other than amino-acyl groups"/>
    <property type="evidence" value="ECO:0007669"/>
    <property type="project" value="InterPro"/>
</dbReference>
<dbReference type="InterPro" id="IPR050832">
    <property type="entry name" value="Bact_Acetyltransf"/>
</dbReference>
<dbReference type="PROSITE" id="PS51186">
    <property type="entry name" value="GNAT"/>
    <property type="match status" value="1"/>
</dbReference>
<dbReference type="RefSeq" id="WP_186563523.1">
    <property type="nucleotide sequence ID" value="NZ_JACNMF010000005.1"/>
</dbReference>
<reference evidence="4" key="1">
    <citation type="submission" date="2020-08" db="EMBL/GenBank/DDBJ databases">
        <title>Hyunsoonleella sp. strain SJ7 genome sequencing and assembly.</title>
        <authorList>
            <person name="Kim I."/>
        </authorList>
    </citation>
    <scope>NUCLEOTIDE SEQUENCE</scope>
    <source>
        <strain evidence="4">SJ7</strain>
    </source>
</reference>
<evidence type="ECO:0000313" key="4">
    <source>
        <dbReference type="EMBL" id="MBC3759553.1"/>
    </source>
</evidence>
<sequence length="154" mass="17818">MIELKRTNHTDKDFVHLVSQLNAYLKVIDGKDHEFYMQYNGIEVLNNVVIAYRDNIPVGCGAFKTYDENSVEIKRMFTQPEFRGKQVATAVLQGLETWAKELGFNSCVLETGKRQIEAVNFYKKNAYQIIPNFGQYQGIENSLCLEKQLNNEKR</sequence>
<comment type="caution">
    <text evidence="4">The sequence shown here is derived from an EMBL/GenBank/DDBJ whole genome shotgun (WGS) entry which is preliminary data.</text>
</comment>
<protein>
    <submittedName>
        <fullName evidence="4">GNAT family N-acetyltransferase</fullName>
    </submittedName>
</protein>
<dbReference type="SUPFAM" id="SSF55729">
    <property type="entry name" value="Acyl-CoA N-acyltransferases (Nat)"/>
    <property type="match status" value="1"/>
</dbReference>
<proteinExistence type="predicted"/>
<dbReference type="EMBL" id="JACNMF010000005">
    <property type="protein sequence ID" value="MBC3759553.1"/>
    <property type="molecule type" value="Genomic_DNA"/>
</dbReference>
<dbReference type="Gene3D" id="3.40.630.30">
    <property type="match status" value="1"/>
</dbReference>
<keyword evidence="2" id="KW-0012">Acyltransferase</keyword>
<dbReference type="PANTHER" id="PTHR43877:SF2">
    <property type="entry name" value="AMINOALKYLPHOSPHONATE N-ACETYLTRANSFERASE-RELATED"/>
    <property type="match status" value="1"/>
</dbReference>
<dbReference type="InterPro" id="IPR000182">
    <property type="entry name" value="GNAT_dom"/>
</dbReference>
<dbReference type="PANTHER" id="PTHR43877">
    <property type="entry name" value="AMINOALKYLPHOSPHONATE N-ACETYLTRANSFERASE-RELATED-RELATED"/>
    <property type="match status" value="1"/>
</dbReference>
<keyword evidence="1" id="KW-0808">Transferase</keyword>
<evidence type="ECO:0000256" key="2">
    <source>
        <dbReference type="ARBA" id="ARBA00023315"/>
    </source>
</evidence>
<evidence type="ECO:0000256" key="1">
    <source>
        <dbReference type="ARBA" id="ARBA00022679"/>
    </source>
</evidence>
<dbReference type="AlphaFoldDB" id="A0A923HFZ0"/>